<evidence type="ECO:0000313" key="3">
    <source>
        <dbReference type="Proteomes" id="UP000235672"/>
    </source>
</evidence>
<dbReference type="CDD" id="cd17039">
    <property type="entry name" value="Ubl_ubiquitin_like"/>
    <property type="match status" value="1"/>
</dbReference>
<dbReference type="Gene3D" id="3.10.20.90">
    <property type="entry name" value="Phosphatidylinositol 3-kinase Catalytic Subunit, Chain A, domain 1"/>
    <property type="match status" value="3"/>
</dbReference>
<dbReference type="InterPro" id="IPR000626">
    <property type="entry name" value="Ubiquitin-like_dom"/>
</dbReference>
<keyword evidence="3" id="KW-1185">Reference proteome</keyword>
<dbReference type="PROSITE" id="PS50053">
    <property type="entry name" value="UBIQUITIN_2"/>
    <property type="match status" value="2"/>
</dbReference>
<sequence length="207" mass="23131">LVASTGTIYVLPSDTVDEIKSDGYPKEGILFDNPFSRVFKGKALQKGVTLSEDLLGRDCKLYLVVRGDRAIFVKPLHSKTILLVFDYSEYFDNAKKKLPVDQRQLNSAGKDLEAGRTLKHYNVRQSCILHFLLHLWGGGQILHIHNPNGKVVSLIPHPSATIYDLKLEICDIEGIPPRAQILRLGEKELENCGTCADIRDGNTLHLL</sequence>
<feature type="non-terminal residue" evidence="2">
    <location>
        <position position="207"/>
    </location>
</feature>
<dbReference type="InterPro" id="IPR050158">
    <property type="entry name" value="Ubiquitin_ubiquitin-like"/>
</dbReference>
<dbReference type="SUPFAM" id="SSF54236">
    <property type="entry name" value="Ubiquitin-like"/>
    <property type="match status" value="2"/>
</dbReference>
<dbReference type="OrthoDB" id="1885901at2759"/>
<organism evidence="2 3">
    <name type="scientific">Hyaloscypha hepaticicola</name>
    <dbReference type="NCBI Taxonomy" id="2082293"/>
    <lineage>
        <taxon>Eukaryota</taxon>
        <taxon>Fungi</taxon>
        <taxon>Dikarya</taxon>
        <taxon>Ascomycota</taxon>
        <taxon>Pezizomycotina</taxon>
        <taxon>Leotiomycetes</taxon>
        <taxon>Helotiales</taxon>
        <taxon>Hyaloscyphaceae</taxon>
        <taxon>Hyaloscypha</taxon>
    </lineage>
</organism>
<dbReference type="PANTHER" id="PTHR10666">
    <property type="entry name" value="UBIQUITIN"/>
    <property type="match status" value="1"/>
</dbReference>
<dbReference type="SMART" id="SM00213">
    <property type="entry name" value="UBQ"/>
    <property type="match status" value="3"/>
</dbReference>
<dbReference type="Pfam" id="PF00240">
    <property type="entry name" value="ubiquitin"/>
    <property type="match status" value="2"/>
</dbReference>
<name>A0A2J6PKX1_9HELO</name>
<dbReference type="InterPro" id="IPR029071">
    <property type="entry name" value="Ubiquitin-like_domsf"/>
</dbReference>
<proteinExistence type="predicted"/>
<evidence type="ECO:0000259" key="1">
    <source>
        <dbReference type="PROSITE" id="PS50053"/>
    </source>
</evidence>
<gene>
    <name evidence="2" type="ORF">NA56DRAFT_531712</name>
</gene>
<dbReference type="EMBL" id="KZ613520">
    <property type="protein sequence ID" value="PMD14692.1"/>
    <property type="molecule type" value="Genomic_DNA"/>
</dbReference>
<dbReference type="Proteomes" id="UP000235672">
    <property type="component" value="Unassembled WGS sequence"/>
</dbReference>
<feature type="domain" description="Ubiquitin-like" evidence="1">
    <location>
        <begin position="61"/>
        <end position="138"/>
    </location>
</feature>
<dbReference type="AlphaFoldDB" id="A0A2J6PKX1"/>
<feature type="domain" description="Ubiquitin-like" evidence="1">
    <location>
        <begin position="142"/>
        <end position="207"/>
    </location>
</feature>
<feature type="non-terminal residue" evidence="2">
    <location>
        <position position="1"/>
    </location>
</feature>
<dbReference type="STRING" id="1745343.A0A2J6PKX1"/>
<accession>A0A2J6PKX1</accession>
<reference evidence="2 3" key="1">
    <citation type="submission" date="2016-05" db="EMBL/GenBank/DDBJ databases">
        <title>A degradative enzymes factory behind the ericoid mycorrhizal symbiosis.</title>
        <authorList>
            <consortium name="DOE Joint Genome Institute"/>
            <person name="Martino E."/>
            <person name="Morin E."/>
            <person name="Grelet G."/>
            <person name="Kuo A."/>
            <person name="Kohler A."/>
            <person name="Daghino S."/>
            <person name="Barry K."/>
            <person name="Choi C."/>
            <person name="Cichocki N."/>
            <person name="Clum A."/>
            <person name="Copeland A."/>
            <person name="Hainaut M."/>
            <person name="Haridas S."/>
            <person name="Labutti K."/>
            <person name="Lindquist E."/>
            <person name="Lipzen A."/>
            <person name="Khouja H.-R."/>
            <person name="Murat C."/>
            <person name="Ohm R."/>
            <person name="Olson A."/>
            <person name="Spatafora J."/>
            <person name="Veneault-Fourrey C."/>
            <person name="Henrissat B."/>
            <person name="Grigoriev I."/>
            <person name="Martin F."/>
            <person name="Perotto S."/>
        </authorList>
    </citation>
    <scope>NUCLEOTIDE SEQUENCE [LARGE SCALE GENOMIC DNA]</scope>
    <source>
        <strain evidence="2 3">UAMH 7357</strain>
    </source>
</reference>
<evidence type="ECO:0000313" key="2">
    <source>
        <dbReference type="EMBL" id="PMD14692.1"/>
    </source>
</evidence>
<protein>
    <recommendedName>
        <fullName evidence="1">Ubiquitin-like domain-containing protein</fullName>
    </recommendedName>
</protein>